<reference evidence="1 2" key="1">
    <citation type="submission" date="2019-11" db="EMBL/GenBank/DDBJ databases">
        <authorList>
            <person name="Kim E."/>
            <person name="Lee J."/>
            <person name="Jeon K."/>
            <person name="Lee Y."/>
        </authorList>
    </citation>
    <scope>NUCLEOTIDE SEQUENCE [LARGE SCALE GENOMIC DNA]</scope>
    <source>
        <strain evidence="1 2">YJ1</strain>
    </source>
</reference>
<name>A0AB37D6N2_TETHA</name>
<evidence type="ECO:0000313" key="2">
    <source>
        <dbReference type="Proteomes" id="UP000427886"/>
    </source>
</evidence>
<proteinExistence type="predicted"/>
<dbReference type="AlphaFoldDB" id="A0AB37D6N2"/>
<organism evidence="1 2">
    <name type="scientific">Tetragenococcus halophilus</name>
    <name type="common">Pediococcus halophilus</name>
    <dbReference type="NCBI Taxonomy" id="51669"/>
    <lineage>
        <taxon>Bacteria</taxon>
        <taxon>Bacillati</taxon>
        <taxon>Bacillota</taxon>
        <taxon>Bacilli</taxon>
        <taxon>Lactobacillales</taxon>
        <taxon>Enterococcaceae</taxon>
        <taxon>Tetragenococcus</taxon>
    </lineage>
</organism>
<protein>
    <submittedName>
        <fullName evidence="1">Uncharacterized protein</fullName>
    </submittedName>
</protein>
<dbReference type="EMBL" id="CP046246">
    <property type="protein sequence ID" value="QGP77206.1"/>
    <property type="molecule type" value="Genomic_DNA"/>
</dbReference>
<gene>
    <name evidence="1" type="ORF">GLW17_10650</name>
</gene>
<dbReference type="Proteomes" id="UP000427886">
    <property type="component" value="Chromosome"/>
</dbReference>
<dbReference type="InterPro" id="IPR027417">
    <property type="entry name" value="P-loop_NTPase"/>
</dbReference>
<evidence type="ECO:0000313" key="1">
    <source>
        <dbReference type="EMBL" id="QGP77206.1"/>
    </source>
</evidence>
<dbReference type="KEGG" id="tey:GLW17_10650"/>
<dbReference type="Gene3D" id="3.40.50.300">
    <property type="entry name" value="P-loop containing nucleotide triphosphate hydrolases"/>
    <property type="match status" value="1"/>
</dbReference>
<sequence length="216" mass="25113">MRHLFVDSEYCSMGRWIILATTKKLNMHYYDDSALLELIDKTEKIGEVNRLTEDLKKTSKSYQAVRKTDDFQTVRSIFDEAIKKALLIGPSIVHERGNPQASSSKKNYFSVLIYNSSLEAKLPRTAYDEKYQGKEFSREQQHTLLKQEDQARKLYKNACFNQEVWGKKETYDLCLNTAYLTKEQCVEILVTLLTEKRVEKEEFAQIVVNKFGVVGD</sequence>
<accession>A0AB37D6N2</accession>